<feature type="compositionally biased region" description="Basic residues" evidence="6">
    <location>
        <begin position="81"/>
        <end position="94"/>
    </location>
</feature>
<sequence length="716" mass="78878">MAAGRRNAPARPDRGRTLLHRPGRRGRQLAGIPRKTPEGVEPPPRDLLPELQNRLHRQTAAGRGPRGRPLLRAESPLLQRRPVRQSAQRRRRRHQLREGLTMLLSEMIRKKAVRREAVPAFSGHCDVLVAGLGTSGAPAALAAAEAGARVCAVEKLNLPGGTATAGGISGYYYGLPGGRFEKTDALAQQLRVLSFIEGGHFHPDAKIMATDRELTAAGVELRYETGICGVWLDDDGATVRGARLVSKEGVSDVECRILIDGTGNGDVCALAGAGFTEGRASDGQPQPFSSVRVFRSENRFASANFDAGFTTSTDAAELNRAVIDSNSLHCFPPGGAPPARLYYITQLPGHREARLIECDHTLTAREIIEKNWNVQPFGYAYSNFDSHSIDWAFEDDLGCDWMVGASLWGKNMLAPLSLEFMTVKRFRNLLVVGRAVSVDHLTASLVRMQRCLQKIGEIAGNAAALAVRDEKNDVREIDRAELEKRMRASGCLDESLLPECLFPVEHWAEELATRKPGEAIFYAAQHLDRTRDTLLALLAGPDPDAAIHAALALAIGGDDAGAELLREQIRKRDPYVPATSRNHNYPRLEAEAYLLGRVGTPADAELLLELARERLADYQTFSEAWRGLLTLGERFPEARPGIAAGVLPILEAEDFRLPVLFRNHLIASQARYEPMHNLFRAVTAVRFKKWGIPNRLSAVLSKETLSWREQRLFEQL</sequence>
<evidence type="ECO:0000313" key="8">
    <source>
        <dbReference type="Proteomes" id="UP000435649"/>
    </source>
</evidence>
<dbReference type="AlphaFoldDB" id="A0A844FY24"/>
<name>A0A844FY24_9BACT</name>
<keyword evidence="1" id="KW-0004">4Fe-4S</keyword>
<dbReference type="PANTHER" id="PTHR43498:SF1">
    <property type="entry name" value="COB--COM HETERODISULFIDE REDUCTASE IRON-SULFUR SUBUNIT A"/>
    <property type="match status" value="1"/>
</dbReference>
<dbReference type="GO" id="GO:0051539">
    <property type="term" value="F:4 iron, 4 sulfur cluster binding"/>
    <property type="evidence" value="ECO:0007669"/>
    <property type="project" value="UniProtKB-KW"/>
</dbReference>
<keyword evidence="5" id="KW-0411">Iron-sulfur</keyword>
<organism evidence="7 8">
    <name type="scientific">Victivallis lenta</name>
    <dbReference type="NCBI Taxonomy" id="2606640"/>
    <lineage>
        <taxon>Bacteria</taxon>
        <taxon>Pseudomonadati</taxon>
        <taxon>Lentisphaerota</taxon>
        <taxon>Lentisphaeria</taxon>
        <taxon>Victivallales</taxon>
        <taxon>Victivallaceae</taxon>
        <taxon>Victivallis</taxon>
    </lineage>
</organism>
<evidence type="ECO:0000256" key="3">
    <source>
        <dbReference type="ARBA" id="ARBA00023002"/>
    </source>
</evidence>
<dbReference type="EMBL" id="VUNS01000001">
    <property type="protein sequence ID" value="MST95642.1"/>
    <property type="molecule type" value="Genomic_DNA"/>
</dbReference>
<dbReference type="SUPFAM" id="SSF51905">
    <property type="entry name" value="FAD/NAD(P)-binding domain"/>
    <property type="match status" value="1"/>
</dbReference>
<evidence type="ECO:0000256" key="6">
    <source>
        <dbReference type="SAM" id="MobiDB-lite"/>
    </source>
</evidence>
<feature type="compositionally biased region" description="Low complexity" evidence="6">
    <location>
        <begin position="60"/>
        <end position="73"/>
    </location>
</feature>
<dbReference type="PANTHER" id="PTHR43498">
    <property type="entry name" value="FERREDOXIN:COB-COM HETERODISULFIDE REDUCTASE SUBUNIT A"/>
    <property type="match status" value="1"/>
</dbReference>
<feature type="region of interest" description="Disordered" evidence="6">
    <location>
        <begin position="1"/>
        <end position="94"/>
    </location>
</feature>
<dbReference type="GO" id="GO:0016491">
    <property type="term" value="F:oxidoreductase activity"/>
    <property type="evidence" value="ECO:0007669"/>
    <property type="project" value="UniProtKB-KW"/>
</dbReference>
<evidence type="ECO:0000256" key="2">
    <source>
        <dbReference type="ARBA" id="ARBA00022723"/>
    </source>
</evidence>
<dbReference type="InterPro" id="IPR036188">
    <property type="entry name" value="FAD/NAD-bd_sf"/>
</dbReference>
<evidence type="ECO:0000313" key="7">
    <source>
        <dbReference type="EMBL" id="MST95642.1"/>
    </source>
</evidence>
<keyword evidence="4" id="KW-0408">Iron</keyword>
<dbReference type="Gene3D" id="3.50.50.60">
    <property type="entry name" value="FAD/NAD(P)-binding domain"/>
    <property type="match status" value="1"/>
</dbReference>
<comment type="caution">
    <text evidence="7">The sequence shown here is derived from an EMBL/GenBank/DDBJ whole genome shotgun (WGS) entry which is preliminary data.</text>
</comment>
<keyword evidence="8" id="KW-1185">Reference proteome</keyword>
<accession>A0A844FY24</accession>
<dbReference type="Pfam" id="PF12831">
    <property type="entry name" value="FAD_oxidored"/>
    <property type="match status" value="2"/>
</dbReference>
<keyword evidence="2" id="KW-0479">Metal-binding</keyword>
<gene>
    <name evidence="7" type="ORF">FYJ85_01085</name>
</gene>
<dbReference type="GO" id="GO:0046872">
    <property type="term" value="F:metal ion binding"/>
    <property type="evidence" value="ECO:0007669"/>
    <property type="project" value="UniProtKB-KW"/>
</dbReference>
<evidence type="ECO:0000256" key="1">
    <source>
        <dbReference type="ARBA" id="ARBA00022485"/>
    </source>
</evidence>
<dbReference type="Proteomes" id="UP000435649">
    <property type="component" value="Unassembled WGS sequence"/>
</dbReference>
<protein>
    <submittedName>
        <fullName evidence="7">FAD-dependent oxidoreductase</fullName>
    </submittedName>
</protein>
<feature type="compositionally biased region" description="Basic and acidic residues" evidence="6">
    <location>
        <begin position="35"/>
        <end position="48"/>
    </location>
</feature>
<proteinExistence type="predicted"/>
<feature type="compositionally biased region" description="Basic residues" evidence="6">
    <location>
        <begin position="17"/>
        <end position="27"/>
    </location>
</feature>
<evidence type="ECO:0000256" key="4">
    <source>
        <dbReference type="ARBA" id="ARBA00023004"/>
    </source>
</evidence>
<dbReference type="InterPro" id="IPR039650">
    <property type="entry name" value="HdrA-like"/>
</dbReference>
<keyword evidence="3" id="KW-0560">Oxidoreductase</keyword>
<evidence type="ECO:0000256" key="5">
    <source>
        <dbReference type="ARBA" id="ARBA00023014"/>
    </source>
</evidence>
<reference evidence="7 8" key="1">
    <citation type="submission" date="2019-08" db="EMBL/GenBank/DDBJ databases">
        <title>In-depth cultivation of the pig gut microbiome towards novel bacterial diversity and tailored functional studies.</title>
        <authorList>
            <person name="Wylensek D."/>
            <person name="Hitch T.C.A."/>
            <person name="Clavel T."/>
        </authorList>
    </citation>
    <scope>NUCLEOTIDE SEQUENCE [LARGE SCALE GENOMIC DNA]</scope>
    <source>
        <strain evidence="7 8">BBE-744-WT-12</strain>
    </source>
</reference>